<dbReference type="Proteomes" id="UP000270924">
    <property type="component" value="Unassembled WGS sequence"/>
</dbReference>
<keyword evidence="4" id="KW-1185">Reference proteome</keyword>
<dbReference type="InParanoid" id="A0A3P7FVU2"/>
<evidence type="ECO:0000313" key="4">
    <source>
        <dbReference type="Proteomes" id="UP000270924"/>
    </source>
</evidence>
<dbReference type="Pfam" id="PF18701">
    <property type="entry name" value="DUF5641"/>
    <property type="match status" value="1"/>
</dbReference>
<dbReference type="OrthoDB" id="5871302at2759"/>
<sequence length="237" mass="27037">MAEKNIVWENITPRAPWEGGLYERLIGLTKTTMRRAIGRKLLAEREFVTLLAEVEGILNTRPLTYANFEDCIVIRPVDFIQPKASLALPSMRDEHDDYVPGKLDSKQKLFLACIGLFLVLDIHAERGIVLLDEPDTPRGLWKLAKIRELKKGKDGAVRAVVIEMASGRLLTKPINVLYPLEVEETYSMRDQQHVNTINEDDTRDRQSVNTMKEDDPIARRKRRAFAVGSVAKDEEQK</sequence>
<reference evidence="3 4" key="1">
    <citation type="submission" date="2018-11" db="EMBL/GenBank/DDBJ databases">
        <authorList>
            <consortium name="Pathogen Informatics"/>
        </authorList>
    </citation>
    <scope>NUCLEOTIDE SEQUENCE [LARGE SCALE GENOMIC DNA]</scope>
</reference>
<proteinExistence type="predicted"/>
<gene>
    <name evidence="3" type="ORF">WBA_LOCUS8064</name>
</gene>
<accession>A0A3P7FVU2</accession>
<feature type="domain" description="DUF5641" evidence="2">
    <location>
        <begin position="127"/>
        <end position="179"/>
    </location>
</feature>
<dbReference type="PANTHER" id="PTHR47331">
    <property type="entry name" value="PHD-TYPE DOMAIN-CONTAINING PROTEIN"/>
    <property type="match status" value="1"/>
</dbReference>
<protein>
    <recommendedName>
        <fullName evidence="2">DUF5641 domain-containing protein</fullName>
    </recommendedName>
</protein>
<dbReference type="InterPro" id="IPR036397">
    <property type="entry name" value="RNaseH_sf"/>
</dbReference>
<feature type="region of interest" description="Disordered" evidence="1">
    <location>
        <begin position="193"/>
        <end position="215"/>
    </location>
</feature>
<evidence type="ECO:0000313" key="3">
    <source>
        <dbReference type="EMBL" id="VDM14678.1"/>
    </source>
</evidence>
<dbReference type="GO" id="GO:0003676">
    <property type="term" value="F:nucleic acid binding"/>
    <property type="evidence" value="ECO:0007669"/>
    <property type="project" value="InterPro"/>
</dbReference>
<evidence type="ECO:0000256" key="1">
    <source>
        <dbReference type="SAM" id="MobiDB-lite"/>
    </source>
</evidence>
<dbReference type="AlphaFoldDB" id="A0A3P7FVU2"/>
<dbReference type="EMBL" id="UYWW01006320">
    <property type="protein sequence ID" value="VDM14678.1"/>
    <property type="molecule type" value="Genomic_DNA"/>
</dbReference>
<evidence type="ECO:0000259" key="2">
    <source>
        <dbReference type="Pfam" id="PF18701"/>
    </source>
</evidence>
<name>A0A3P7FVU2_WUCBA</name>
<dbReference type="InterPro" id="IPR040676">
    <property type="entry name" value="DUF5641"/>
</dbReference>
<feature type="compositionally biased region" description="Basic and acidic residues" evidence="1">
    <location>
        <begin position="200"/>
        <end position="215"/>
    </location>
</feature>
<dbReference type="Gene3D" id="3.30.420.10">
    <property type="entry name" value="Ribonuclease H-like superfamily/Ribonuclease H"/>
    <property type="match status" value="1"/>
</dbReference>
<dbReference type="OMA" id="EWATITP"/>
<organism evidence="3 4">
    <name type="scientific">Wuchereria bancrofti</name>
    <dbReference type="NCBI Taxonomy" id="6293"/>
    <lineage>
        <taxon>Eukaryota</taxon>
        <taxon>Metazoa</taxon>
        <taxon>Ecdysozoa</taxon>
        <taxon>Nematoda</taxon>
        <taxon>Chromadorea</taxon>
        <taxon>Rhabditida</taxon>
        <taxon>Spirurina</taxon>
        <taxon>Spiruromorpha</taxon>
        <taxon>Filarioidea</taxon>
        <taxon>Onchocercidae</taxon>
        <taxon>Wuchereria</taxon>
    </lineage>
</organism>